<evidence type="ECO:0000313" key="2">
    <source>
        <dbReference type="EMBL" id="KAH6893069.1"/>
    </source>
</evidence>
<sequence>MALARSSTLLRSQLRPVAGLPAPLLRRAQGRSAAVFNAGKEDLGGPGGQQPVPGKPGGPEMLKRNWMPIAGGAVALLLGIRYMTSFDKPPRTKEGDLRASMSTEIGYMGPASPGAKHINETEVQALKEMSGRKGSGGMGPFRAE</sequence>
<organism evidence="2 3">
    <name type="scientific">Thelonectria olida</name>
    <dbReference type="NCBI Taxonomy" id="1576542"/>
    <lineage>
        <taxon>Eukaryota</taxon>
        <taxon>Fungi</taxon>
        <taxon>Dikarya</taxon>
        <taxon>Ascomycota</taxon>
        <taxon>Pezizomycotina</taxon>
        <taxon>Sordariomycetes</taxon>
        <taxon>Hypocreomycetidae</taxon>
        <taxon>Hypocreales</taxon>
        <taxon>Nectriaceae</taxon>
        <taxon>Thelonectria</taxon>
    </lineage>
</organism>
<dbReference type="Proteomes" id="UP000777438">
    <property type="component" value="Unassembled WGS sequence"/>
</dbReference>
<keyword evidence="3" id="KW-1185">Reference proteome</keyword>
<reference evidence="2 3" key="1">
    <citation type="journal article" date="2021" name="Nat. Commun.">
        <title>Genetic determinants of endophytism in the Arabidopsis root mycobiome.</title>
        <authorList>
            <person name="Mesny F."/>
            <person name="Miyauchi S."/>
            <person name="Thiergart T."/>
            <person name="Pickel B."/>
            <person name="Atanasova L."/>
            <person name="Karlsson M."/>
            <person name="Huettel B."/>
            <person name="Barry K.W."/>
            <person name="Haridas S."/>
            <person name="Chen C."/>
            <person name="Bauer D."/>
            <person name="Andreopoulos W."/>
            <person name="Pangilinan J."/>
            <person name="LaButti K."/>
            <person name="Riley R."/>
            <person name="Lipzen A."/>
            <person name="Clum A."/>
            <person name="Drula E."/>
            <person name="Henrissat B."/>
            <person name="Kohler A."/>
            <person name="Grigoriev I.V."/>
            <person name="Martin F.M."/>
            <person name="Hacquard S."/>
        </authorList>
    </citation>
    <scope>NUCLEOTIDE SEQUENCE [LARGE SCALE GENOMIC DNA]</scope>
    <source>
        <strain evidence="2 3">MPI-CAGE-CH-0241</strain>
    </source>
</reference>
<evidence type="ECO:0000313" key="3">
    <source>
        <dbReference type="Proteomes" id="UP000777438"/>
    </source>
</evidence>
<accession>A0A9P9ARL1</accession>
<gene>
    <name evidence="2" type="ORF">B0T10DRAFT_457183</name>
</gene>
<evidence type="ECO:0000256" key="1">
    <source>
        <dbReference type="SAM" id="MobiDB-lite"/>
    </source>
</evidence>
<feature type="region of interest" description="Disordered" evidence="1">
    <location>
        <begin position="38"/>
        <end position="61"/>
    </location>
</feature>
<proteinExistence type="predicted"/>
<protein>
    <submittedName>
        <fullName evidence="2">Uncharacterized protein</fullName>
    </submittedName>
</protein>
<name>A0A9P9ARL1_9HYPO</name>
<dbReference type="AlphaFoldDB" id="A0A9P9ARL1"/>
<comment type="caution">
    <text evidence="2">The sequence shown here is derived from an EMBL/GenBank/DDBJ whole genome shotgun (WGS) entry which is preliminary data.</text>
</comment>
<dbReference type="EMBL" id="JAGPYM010000006">
    <property type="protein sequence ID" value="KAH6893069.1"/>
    <property type="molecule type" value="Genomic_DNA"/>
</dbReference>
<dbReference type="OrthoDB" id="5094090at2759"/>